<proteinExistence type="inferred from homology"/>
<evidence type="ECO:0000256" key="3">
    <source>
        <dbReference type="ARBA" id="ARBA00023128"/>
    </source>
</evidence>
<dbReference type="PANTHER" id="PTHR21192">
    <property type="entry name" value="NUCLEAR PROTEIN E3-3"/>
    <property type="match status" value="1"/>
</dbReference>
<dbReference type="InterPro" id="IPR034095">
    <property type="entry name" value="NDUF3"/>
</dbReference>
<dbReference type="EMBL" id="CP144108">
    <property type="protein sequence ID" value="WWC92931.1"/>
    <property type="molecule type" value="Genomic_DNA"/>
</dbReference>
<protein>
    <recommendedName>
        <fullName evidence="2">NADH dehydrogenase [ubiquinone] 1 alpha subcomplex assembly factor 3</fullName>
    </recommendedName>
</protein>
<feature type="region of interest" description="Disordered" evidence="5">
    <location>
        <begin position="1"/>
        <end position="25"/>
    </location>
</feature>
<evidence type="ECO:0000256" key="1">
    <source>
        <dbReference type="ARBA" id="ARBA00004173"/>
    </source>
</evidence>
<sequence length="222" mass="24205">MASRTSSIRPMLSSLRPMVKGKPQTSITLRTTSKVFATFSSSSSASSSSSRPRLVSAGTPSYRFNLQIRTFQNILSPDPDSMDKPNLAINKLTPRGFILSDDLVIPGGCIFHSGRAILWDVDPPKSDAPNLNEMWKGWTEDRFRVFQLVVPRPEILLFGTGQTAIPAPKAIRDYISGLGIQLDVMDTRNAASTYNLLAEEGRTVAAALCPLEPIDPKTGGPR</sequence>
<accession>A0AAX4K5M6</accession>
<dbReference type="InterPro" id="IPR007523">
    <property type="entry name" value="NDUFAF3/AAMDC"/>
</dbReference>
<dbReference type="CDD" id="cd05125">
    <property type="entry name" value="Mth938_2P1-like"/>
    <property type="match status" value="1"/>
</dbReference>
<keyword evidence="7" id="KW-1185">Reference proteome</keyword>
<dbReference type="InterPro" id="IPR036748">
    <property type="entry name" value="MTH938-like_sf"/>
</dbReference>
<dbReference type="Pfam" id="PF04430">
    <property type="entry name" value="DUF498"/>
    <property type="match status" value="1"/>
</dbReference>
<dbReference type="GO" id="GO:0005743">
    <property type="term" value="C:mitochondrial inner membrane"/>
    <property type="evidence" value="ECO:0007669"/>
    <property type="project" value="TreeGrafter"/>
</dbReference>
<dbReference type="GeneID" id="91098562"/>
<keyword evidence="3" id="KW-0496">Mitochondrion</keyword>
<evidence type="ECO:0000256" key="2">
    <source>
        <dbReference type="ARBA" id="ARBA00021776"/>
    </source>
</evidence>
<organism evidence="6 7">
    <name type="scientific">Kwoniella dendrophila CBS 6074</name>
    <dbReference type="NCBI Taxonomy" id="1295534"/>
    <lineage>
        <taxon>Eukaryota</taxon>
        <taxon>Fungi</taxon>
        <taxon>Dikarya</taxon>
        <taxon>Basidiomycota</taxon>
        <taxon>Agaricomycotina</taxon>
        <taxon>Tremellomycetes</taxon>
        <taxon>Tremellales</taxon>
        <taxon>Cryptococcaceae</taxon>
        <taxon>Kwoniella</taxon>
    </lineage>
</organism>
<dbReference type="RefSeq" id="XP_066079693.1">
    <property type="nucleotide sequence ID" value="XM_066223596.1"/>
</dbReference>
<dbReference type="AlphaFoldDB" id="A0AAX4K5M6"/>
<reference evidence="6 7" key="1">
    <citation type="submission" date="2024-01" db="EMBL/GenBank/DDBJ databases">
        <title>Comparative genomics of Cryptococcus and Kwoniella reveals pathogenesis evolution and contrasting modes of karyotype evolution via chromosome fusion or intercentromeric recombination.</title>
        <authorList>
            <person name="Coelho M.A."/>
            <person name="David-Palma M."/>
            <person name="Shea T."/>
            <person name="Bowers K."/>
            <person name="McGinley-Smith S."/>
            <person name="Mohammad A.W."/>
            <person name="Gnirke A."/>
            <person name="Yurkov A.M."/>
            <person name="Nowrousian M."/>
            <person name="Sun S."/>
            <person name="Cuomo C.A."/>
            <person name="Heitman J."/>
        </authorList>
    </citation>
    <scope>NUCLEOTIDE SEQUENCE [LARGE SCALE GENOMIC DNA]</scope>
    <source>
        <strain evidence="6 7">CBS 6074</strain>
    </source>
</reference>
<comment type="similarity">
    <text evidence="4">Belongs to the NDUFAF3 family.</text>
</comment>
<gene>
    <name evidence="6" type="ORF">L201_007894</name>
</gene>
<evidence type="ECO:0000256" key="5">
    <source>
        <dbReference type="SAM" id="MobiDB-lite"/>
    </source>
</evidence>
<name>A0AAX4K5M6_9TREE</name>
<dbReference type="SUPFAM" id="SSF64076">
    <property type="entry name" value="MTH938-like"/>
    <property type="match status" value="1"/>
</dbReference>
<dbReference type="GO" id="GO:0032981">
    <property type="term" value="P:mitochondrial respiratory chain complex I assembly"/>
    <property type="evidence" value="ECO:0007669"/>
    <property type="project" value="InterPro"/>
</dbReference>
<evidence type="ECO:0000313" key="6">
    <source>
        <dbReference type="EMBL" id="WWC92931.1"/>
    </source>
</evidence>
<dbReference type="PANTHER" id="PTHR21192:SF2">
    <property type="entry name" value="NADH DEHYDROGENASE [UBIQUINONE] 1 ALPHA SUBCOMPLEX ASSEMBLY FACTOR 3"/>
    <property type="match status" value="1"/>
</dbReference>
<dbReference type="Proteomes" id="UP001355207">
    <property type="component" value="Chromosome 11"/>
</dbReference>
<evidence type="ECO:0000313" key="7">
    <source>
        <dbReference type="Proteomes" id="UP001355207"/>
    </source>
</evidence>
<dbReference type="Gene3D" id="3.40.1230.10">
    <property type="entry name" value="MTH938-like"/>
    <property type="match status" value="1"/>
</dbReference>
<comment type="subcellular location">
    <subcellularLocation>
        <location evidence="1">Mitochondrion</location>
    </subcellularLocation>
</comment>
<evidence type="ECO:0000256" key="4">
    <source>
        <dbReference type="ARBA" id="ARBA00049984"/>
    </source>
</evidence>